<keyword evidence="2 4" id="KW-0863">Zinc-finger</keyword>
<dbReference type="EMBL" id="JAUPFM010000008">
    <property type="protein sequence ID" value="KAK2844327.1"/>
    <property type="molecule type" value="Genomic_DNA"/>
</dbReference>
<evidence type="ECO:0000313" key="9">
    <source>
        <dbReference type="EMBL" id="KAK2844327.1"/>
    </source>
</evidence>
<dbReference type="GO" id="GO:0008270">
    <property type="term" value="F:zinc ion binding"/>
    <property type="evidence" value="ECO:0007669"/>
    <property type="project" value="UniProtKB-KW"/>
</dbReference>
<accession>A0AA88MWN6</accession>
<dbReference type="Gene3D" id="4.10.830.40">
    <property type="match status" value="1"/>
</dbReference>
<dbReference type="SUPFAM" id="SSF57845">
    <property type="entry name" value="B-box zinc-binding domain"/>
    <property type="match status" value="1"/>
</dbReference>
<gene>
    <name evidence="9" type="ORF">Q5P01_010986</name>
</gene>
<dbReference type="SUPFAM" id="SSF49899">
    <property type="entry name" value="Concanavalin A-like lectins/glucanases"/>
    <property type="match status" value="1"/>
</dbReference>
<dbReference type="Gene3D" id="3.30.160.60">
    <property type="entry name" value="Classic Zinc Finger"/>
    <property type="match status" value="1"/>
</dbReference>
<keyword evidence="3" id="KW-0862">Zinc</keyword>
<dbReference type="InterPro" id="IPR051051">
    <property type="entry name" value="E3_ubiq-ligase_TRIM/RNF"/>
</dbReference>
<evidence type="ECO:0000256" key="3">
    <source>
        <dbReference type="ARBA" id="ARBA00022833"/>
    </source>
</evidence>
<evidence type="ECO:0000256" key="4">
    <source>
        <dbReference type="PROSITE-ProRule" id="PRU00024"/>
    </source>
</evidence>
<dbReference type="InterPro" id="IPR027370">
    <property type="entry name" value="Znf-RING_euk"/>
</dbReference>
<keyword evidence="1" id="KW-0479">Metal-binding</keyword>
<evidence type="ECO:0000256" key="2">
    <source>
        <dbReference type="ARBA" id="ARBA00022771"/>
    </source>
</evidence>
<dbReference type="InterPro" id="IPR013320">
    <property type="entry name" value="ConA-like_dom_sf"/>
</dbReference>
<evidence type="ECO:0000256" key="1">
    <source>
        <dbReference type="ARBA" id="ARBA00022723"/>
    </source>
</evidence>
<dbReference type="InterPro" id="IPR043136">
    <property type="entry name" value="B30.2/SPRY_sf"/>
</dbReference>
<keyword evidence="6" id="KW-0812">Transmembrane</keyword>
<feature type="transmembrane region" description="Helical" evidence="6">
    <location>
        <begin position="397"/>
        <end position="414"/>
    </location>
</feature>
<dbReference type="Pfam" id="PF13445">
    <property type="entry name" value="zf-RING_UBOX"/>
    <property type="match status" value="1"/>
</dbReference>
<evidence type="ECO:0000256" key="5">
    <source>
        <dbReference type="SAM" id="MobiDB-lite"/>
    </source>
</evidence>
<reference evidence="9" key="1">
    <citation type="submission" date="2023-07" db="EMBL/GenBank/DDBJ databases">
        <title>Chromosome-level Genome Assembly of Striped Snakehead (Channa striata).</title>
        <authorList>
            <person name="Liu H."/>
        </authorList>
    </citation>
    <scope>NUCLEOTIDE SEQUENCE</scope>
    <source>
        <strain evidence="9">Gz</strain>
        <tissue evidence="9">Muscle</tissue>
    </source>
</reference>
<dbReference type="PANTHER" id="PTHR25465">
    <property type="entry name" value="B-BOX DOMAIN CONTAINING"/>
    <property type="match status" value="1"/>
</dbReference>
<dbReference type="Gene3D" id="2.60.120.920">
    <property type="match status" value="1"/>
</dbReference>
<dbReference type="PANTHER" id="PTHR25465:SF32">
    <property type="entry name" value="BLOODTHIRSTY-RELATED GENE FAMILY, MEMBER 16 ISOFORM X1-RELATED"/>
    <property type="match status" value="1"/>
</dbReference>
<dbReference type="AlphaFoldDB" id="A0AA88MWN6"/>
<dbReference type="InterPro" id="IPR000315">
    <property type="entry name" value="Znf_B-box"/>
</dbReference>
<dbReference type="SMART" id="SM00336">
    <property type="entry name" value="BBOX"/>
    <property type="match status" value="1"/>
</dbReference>
<dbReference type="CDD" id="cd19769">
    <property type="entry name" value="Bbox2_TRIM16-like"/>
    <property type="match status" value="1"/>
</dbReference>
<evidence type="ECO:0000256" key="6">
    <source>
        <dbReference type="SAM" id="Phobius"/>
    </source>
</evidence>
<feature type="domain" description="RING-type" evidence="7">
    <location>
        <begin position="15"/>
        <end position="55"/>
    </location>
</feature>
<organism evidence="9 10">
    <name type="scientific">Channa striata</name>
    <name type="common">Snakehead murrel</name>
    <name type="synonym">Ophicephalus striatus</name>
    <dbReference type="NCBI Taxonomy" id="64152"/>
    <lineage>
        <taxon>Eukaryota</taxon>
        <taxon>Metazoa</taxon>
        <taxon>Chordata</taxon>
        <taxon>Craniata</taxon>
        <taxon>Vertebrata</taxon>
        <taxon>Euteleostomi</taxon>
        <taxon>Actinopterygii</taxon>
        <taxon>Neopterygii</taxon>
        <taxon>Teleostei</taxon>
        <taxon>Neoteleostei</taxon>
        <taxon>Acanthomorphata</taxon>
        <taxon>Anabantaria</taxon>
        <taxon>Anabantiformes</taxon>
        <taxon>Channoidei</taxon>
        <taxon>Channidae</taxon>
        <taxon>Channa</taxon>
    </lineage>
</organism>
<dbReference type="SMART" id="SM00184">
    <property type="entry name" value="RING"/>
    <property type="match status" value="1"/>
</dbReference>
<protein>
    <submittedName>
        <fullName evidence="9">Uncharacterized protein</fullName>
    </submittedName>
</protein>
<dbReference type="Pfam" id="PF00643">
    <property type="entry name" value="zf-B_box"/>
    <property type="match status" value="1"/>
</dbReference>
<comment type="caution">
    <text evidence="9">The sequence shown here is derived from an EMBL/GenBank/DDBJ whole genome shotgun (WGS) entry which is preliminary data.</text>
</comment>
<evidence type="ECO:0000259" key="8">
    <source>
        <dbReference type="PROSITE" id="PS50119"/>
    </source>
</evidence>
<dbReference type="SUPFAM" id="SSF57850">
    <property type="entry name" value="RING/U-box"/>
    <property type="match status" value="1"/>
</dbReference>
<keyword evidence="6" id="KW-0472">Membrane</keyword>
<dbReference type="PROSITE" id="PS50089">
    <property type="entry name" value="ZF_RING_2"/>
    <property type="match status" value="1"/>
</dbReference>
<dbReference type="PROSITE" id="PS00518">
    <property type="entry name" value="ZF_RING_1"/>
    <property type="match status" value="1"/>
</dbReference>
<dbReference type="InterPro" id="IPR017907">
    <property type="entry name" value="Znf_RING_CS"/>
</dbReference>
<dbReference type="Gene3D" id="3.30.40.10">
    <property type="entry name" value="Zinc/RING finger domain, C3HC4 (zinc finger)"/>
    <property type="match status" value="1"/>
</dbReference>
<dbReference type="Proteomes" id="UP001187415">
    <property type="component" value="Unassembled WGS sequence"/>
</dbReference>
<feature type="domain" description="B box-type" evidence="8">
    <location>
        <begin position="147"/>
        <end position="185"/>
    </location>
</feature>
<feature type="region of interest" description="Disordered" evidence="5">
    <location>
        <begin position="194"/>
        <end position="229"/>
    </location>
</feature>
<dbReference type="InterPro" id="IPR013083">
    <property type="entry name" value="Znf_RING/FYVE/PHD"/>
</dbReference>
<evidence type="ECO:0000259" key="7">
    <source>
        <dbReference type="PROSITE" id="PS50089"/>
    </source>
</evidence>
<feature type="compositionally biased region" description="Basic residues" evidence="5">
    <location>
        <begin position="194"/>
        <end position="208"/>
    </location>
</feature>
<evidence type="ECO:0000313" key="10">
    <source>
        <dbReference type="Proteomes" id="UP001187415"/>
    </source>
</evidence>
<dbReference type="InterPro" id="IPR001841">
    <property type="entry name" value="Znf_RING"/>
</dbReference>
<keyword evidence="6" id="KW-1133">Transmembrane helix</keyword>
<keyword evidence="10" id="KW-1185">Reference proteome</keyword>
<proteinExistence type="predicted"/>
<name>A0AA88MWN6_CHASR</name>
<dbReference type="PROSITE" id="PS50119">
    <property type="entry name" value="ZF_BBOX"/>
    <property type="match status" value="1"/>
</dbReference>
<sequence>MASASDFLCEDQFMCSICLDVFTEPVSIPCGHNFCKACITRHWEGREQCQCPLCNSKFNKGLNVCINTAFREIVENFKKHSQETTRENTGLLVKPGQVACDCCLERKIKASKTCLVCLTSFCEQHLEPHRRVDALKRHQLTEPVLNLEDKICRTHNRVLELFCRSDLACICVLCTDHSDHDTVPLEKAYVNKKAHTGKKKASRKRVQKTKAPARTVKKDKSDGTADSAASRQTQATHIMWFPSEGTQAFNEYCYVPRNRGFSEDGSWYEIHLNSKSTWDLGIVKQSSHGDSSLLPIHENGMGIFRLEGRSRSRALQTNPVHLYIVKKPERILVFVECESELVSFYDPYLKIPVYHLTGSKINGGILLFLFPFPTGSWAKRLQNKVQKIKECLQCSDNFFFLAFMACAFLFLIFSDPPK</sequence>